<dbReference type="Proteomes" id="UP000800038">
    <property type="component" value="Unassembled WGS sequence"/>
</dbReference>
<dbReference type="SUPFAM" id="SSF50978">
    <property type="entry name" value="WD40 repeat-like"/>
    <property type="match status" value="1"/>
</dbReference>
<evidence type="ECO:0000256" key="3">
    <source>
        <dbReference type="ARBA" id="ARBA00038415"/>
    </source>
</evidence>
<sequence>MRIFLEHELGAIQKARMLSSDWPATHEILALVDLAVPLFIYAATVCRYIGTKGSNPKKYLNKVLKYENFTFSELERTYLPVLDQLLEEQEEDGKEEWLHAFRDVISSIVVLESPLSTVSLACLLKVSQDEIKCQVDSLHSVLSVPDNEDVPIRLLDLSFREFLVDPQKHGKSPGLSHCLELMSTSSRLRQDMCRLSGLGVLRSEIDEGLVASSLPPELQYACRYWVSHLKQSRQKIIDGDKTHVFLQKHFLHWIEAISLMRESNRCVYLIDTLQALVGIYCSALVFAPETSLVRRTFAEQETQRVQMLSIREADWNACRSTLEGHSSHVMAVAFSPDGQLVASASWDNTVRLWEAATGTCRSTLEGHSSYLVASASRDKTIRLWKAVTGTCCSTLEGHSNIVWAVAFSTDGQAAEAVIPYSSAG</sequence>
<dbReference type="InterPro" id="IPR036322">
    <property type="entry name" value="WD40_repeat_dom_sf"/>
</dbReference>
<dbReference type="InterPro" id="IPR015943">
    <property type="entry name" value="WD40/YVTN_repeat-like_dom_sf"/>
</dbReference>
<reference evidence="7" key="1">
    <citation type="journal article" date="2020" name="Stud. Mycol.">
        <title>101 Dothideomycetes genomes: a test case for predicting lifestyles and emergence of pathogens.</title>
        <authorList>
            <person name="Haridas S."/>
            <person name="Albert R."/>
            <person name="Binder M."/>
            <person name="Bloem J."/>
            <person name="Labutti K."/>
            <person name="Salamov A."/>
            <person name="Andreopoulos B."/>
            <person name="Baker S."/>
            <person name="Barry K."/>
            <person name="Bills G."/>
            <person name="Bluhm B."/>
            <person name="Cannon C."/>
            <person name="Castanera R."/>
            <person name="Culley D."/>
            <person name="Daum C."/>
            <person name="Ezra D."/>
            <person name="Gonzalez J."/>
            <person name="Henrissat B."/>
            <person name="Kuo A."/>
            <person name="Liang C."/>
            <person name="Lipzen A."/>
            <person name="Lutzoni F."/>
            <person name="Magnuson J."/>
            <person name="Mondo S."/>
            <person name="Nolan M."/>
            <person name="Ohm R."/>
            <person name="Pangilinan J."/>
            <person name="Park H.-J."/>
            <person name="Ramirez L."/>
            <person name="Alfaro M."/>
            <person name="Sun H."/>
            <person name="Tritt A."/>
            <person name="Yoshinaga Y."/>
            <person name="Zwiers L.-H."/>
            <person name="Turgeon B."/>
            <person name="Goodwin S."/>
            <person name="Spatafora J."/>
            <person name="Crous P."/>
            <person name="Grigoriev I."/>
        </authorList>
    </citation>
    <scope>NUCLEOTIDE SEQUENCE</scope>
    <source>
        <strain evidence="7">CBS 161.51</strain>
    </source>
</reference>
<protein>
    <recommendedName>
        <fullName evidence="4">Mitochondrial division protein 1</fullName>
    </recommendedName>
</protein>
<evidence type="ECO:0000313" key="8">
    <source>
        <dbReference type="Proteomes" id="UP000800038"/>
    </source>
</evidence>
<dbReference type="AlphaFoldDB" id="A0A6A5SL83"/>
<evidence type="ECO:0000313" key="7">
    <source>
        <dbReference type="EMBL" id="KAF1940388.1"/>
    </source>
</evidence>
<comment type="similarity">
    <text evidence="3">Belongs to the WD repeat MDV1/CAF4 family.</text>
</comment>
<proteinExistence type="inferred from homology"/>
<keyword evidence="1 6" id="KW-0853">WD repeat</keyword>
<keyword evidence="8" id="KW-1185">Reference proteome</keyword>
<feature type="repeat" description="WD" evidence="6">
    <location>
        <begin position="322"/>
        <end position="363"/>
    </location>
</feature>
<organism evidence="7 8">
    <name type="scientific">Clathrospora elynae</name>
    <dbReference type="NCBI Taxonomy" id="706981"/>
    <lineage>
        <taxon>Eukaryota</taxon>
        <taxon>Fungi</taxon>
        <taxon>Dikarya</taxon>
        <taxon>Ascomycota</taxon>
        <taxon>Pezizomycotina</taxon>
        <taxon>Dothideomycetes</taxon>
        <taxon>Pleosporomycetidae</taxon>
        <taxon>Pleosporales</taxon>
        <taxon>Diademaceae</taxon>
        <taxon>Clathrospora</taxon>
    </lineage>
</organism>
<evidence type="ECO:0000256" key="1">
    <source>
        <dbReference type="ARBA" id="ARBA00022574"/>
    </source>
</evidence>
<dbReference type="InterPro" id="IPR001680">
    <property type="entry name" value="WD40_rpt"/>
</dbReference>
<keyword evidence="2" id="KW-0677">Repeat</keyword>
<evidence type="ECO:0000256" key="2">
    <source>
        <dbReference type="ARBA" id="ARBA00022737"/>
    </source>
</evidence>
<dbReference type="EMBL" id="ML976064">
    <property type="protein sequence ID" value="KAF1940388.1"/>
    <property type="molecule type" value="Genomic_DNA"/>
</dbReference>
<dbReference type="Gene3D" id="2.130.10.10">
    <property type="entry name" value="YVTN repeat-like/Quinoprotein amine dehydrogenase"/>
    <property type="match status" value="2"/>
</dbReference>
<evidence type="ECO:0000256" key="5">
    <source>
        <dbReference type="ARBA" id="ARBA00043913"/>
    </source>
</evidence>
<dbReference type="PANTHER" id="PTHR22847">
    <property type="entry name" value="WD40 REPEAT PROTEIN"/>
    <property type="match status" value="1"/>
</dbReference>
<dbReference type="GO" id="GO:0005634">
    <property type="term" value="C:nucleus"/>
    <property type="evidence" value="ECO:0007669"/>
    <property type="project" value="TreeGrafter"/>
</dbReference>
<evidence type="ECO:0000256" key="4">
    <source>
        <dbReference type="ARBA" id="ARBA00039789"/>
    </source>
</evidence>
<dbReference type="SMART" id="SM00320">
    <property type="entry name" value="WD40"/>
    <property type="match status" value="3"/>
</dbReference>
<dbReference type="OrthoDB" id="674604at2759"/>
<dbReference type="GO" id="GO:1990234">
    <property type="term" value="C:transferase complex"/>
    <property type="evidence" value="ECO:0007669"/>
    <property type="project" value="UniProtKB-ARBA"/>
</dbReference>
<dbReference type="PROSITE" id="PS50082">
    <property type="entry name" value="WD_REPEATS_2"/>
    <property type="match status" value="1"/>
</dbReference>
<name>A0A6A5SL83_9PLEO</name>
<dbReference type="PROSITE" id="PS50294">
    <property type="entry name" value="WD_REPEATS_REGION"/>
    <property type="match status" value="1"/>
</dbReference>
<evidence type="ECO:0000256" key="6">
    <source>
        <dbReference type="PROSITE-ProRule" id="PRU00221"/>
    </source>
</evidence>
<dbReference type="InterPro" id="IPR019775">
    <property type="entry name" value="WD40_repeat_CS"/>
</dbReference>
<dbReference type="PANTHER" id="PTHR22847:SF637">
    <property type="entry name" value="WD REPEAT DOMAIN 5B"/>
    <property type="match status" value="1"/>
</dbReference>
<accession>A0A6A5SL83</accession>
<dbReference type="PROSITE" id="PS00678">
    <property type="entry name" value="WD_REPEATS_1"/>
    <property type="match status" value="1"/>
</dbReference>
<comment type="function">
    <text evidence="5">Involved in mitochondrial fission. Acts as an adapter protein required to form mitochondrial fission complexes. Formation of these complexes is required to promote constriction and fission of the mitochondrial compartment at a late step in mitochondrial division.</text>
</comment>
<dbReference type="Pfam" id="PF00400">
    <property type="entry name" value="WD40"/>
    <property type="match status" value="3"/>
</dbReference>
<gene>
    <name evidence="7" type="ORF">EJ02DRAFT_445539</name>
</gene>